<protein>
    <recommendedName>
        <fullName evidence="2">H(+)-exporting diphosphatase</fullName>
        <ecNumber evidence="2">7.1.3.1</ecNumber>
    </recommendedName>
</protein>
<dbReference type="PIRSF" id="PIRSF001265">
    <property type="entry name" value="H+-PPase"/>
    <property type="match status" value="1"/>
</dbReference>
<keyword evidence="3" id="KW-0813">Transport</keyword>
<dbReference type="NCBIfam" id="TIGR01104">
    <property type="entry name" value="V_PPase"/>
    <property type="match status" value="1"/>
</dbReference>
<feature type="transmembrane region" description="Helical" evidence="11">
    <location>
        <begin position="106"/>
        <end position="125"/>
    </location>
</feature>
<dbReference type="GO" id="GO:0012505">
    <property type="term" value="C:endomembrane system"/>
    <property type="evidence" value="ECO:0007669"/>
    <property type="project" value="UniProtKB-SubCell"/>
</dbReference>
<keyword evidence="8" id="KW-0406">Ion transport</keyword>
<evidence type="ECO:0000256" key="3">
    <source>
        <dbReference type="ARBA" id="ARBA00022448"/>
    </source>
</evidence>
<organism evidence="12">
    <name type="scientific">Hordeum vulgare subsp. vulgare</name>
    <name type="common">Domesticated barley</name>
    <dbReference type="NCBI Taxonomy" id="112509"/>
    <lineage>
        <taxon>Eukaryota</taxon>
        <taxon>Viridiplantae</taxon>
        <taxon>Streptophyta</taxon>
        <taxon>Embryophyta</taxon>
        <taxon>Tracheophyta</taxon>
        <taxon>Spermatophyta</taxon>
        <taxon>Magnoliopsida</taxon>
        <taxon>Liliopsida</taxon>
        <taxon>Poales</taxon>
        <taxon>Poaceae</taxon>
        <taxon>BOP clade</taxon>
        <taxon>Pooideae</taxon>
        <taxon>Triticodae</taxon>
        <taxon>Triticeae</taxon>
        <taxon>Hordeinae</taxon>
        <taxon>Hordeum</taxon>
    </lineage>
</organism>
<evidence type="ECO:0000256" key="1">
    <source>
        <dbReference type="ARBA" id="ARBA00004127"/>
    </source>
</evidence>
<feature type="transmembrane region" description="Helical" evidence="11">
    <location>
        <begin position="553"/>
        <end position="571"/>
    </location>
</feature>
<dbReference type="AlphaFoldDB" id="F2DFC1"/>
<comment type="subcellular location">
    <subcellularLocation>
        <location evidence="1">Endomembrane system</location>
        <topology evidence="1">Multi-pass membrane protein</topology>
    </subcellularLocation>
</comment>
<dbReference type="GO" id="GO:0016020">
    <property type="term" value="C:membrane"/>
    <property type="evidence" value="ECO:0007669"/>
    <property type="project" value="InterPro"/>
</dbReference>
<feature type="transmembrane region" description="Helical" evidence="11">
    <location>
        <begin position="190"/>
        <end position="220"/>
    </location>
</feature>
<accession>F2DFC1</accession>
<evidence type="ECO:0000256" key="5">
    <source>
        <dbReference type="ARBA" id="ARBA00022842"/>
    </source>
</evidence>
<keyword evidence="6" id="KW-1278">Translocase</keyword>
<evidence type="ECO:0000256" key="11">
    <source>
        <dbReference type="SAM" id="Phobius"/>
    </source>
</evidence>
<evidence type="ECO:0000256" key="9">
    <source>
        <dbReference type="ARBA" id="ARBA00023136"/>
    </source>
</evidence>
<dbReference type="GO" id="GO:0009678">
    <property type="term" value="F:diphosphate hydrolysis-driven proton transmembrane transporter activity"/>
    <property type="evidence" value="ECO:0007669"/>
    <property type="project" value="UniProtKB-EC"/>
</dbReference>
<dbReference type="HAMAP" id="MF_01129">
    <property type="entry name" value="PPase_energized_pump"/>
    <property type="match status" value="1"/>
</dbReference>
<evidence type="ECO:0000256" key="6">
    <source>
        <dbReference type="ARBA" id="ARBA00022967"/>
    </source>
</evidence>
<dbReference type="EMBL" id="AK362588">
    <property type="protein sequence ID" value="BAJ93792.1"/>
    <property type="molecule type" value="mRNA"/>
</dbReference>
<evidence type="ECO:0000256" key="10">
    <source>
        <dbReference type="SAM" id="MobiDB-lite"/>
    </source>
</evidence>
<name>F2DFC1_HORVV</name>
<feature type="transmembrane region" description="Helical" evidence="11">
    <location>
        <begin position="415"/>
        <end position="436"/>
    </location>
</feature>
<dbReference type="Pfam" id="PF03030">
    <property type="entry name" value="H_PPase"/>
    <property type="match status" value="1"/>
</dbReference>
<keyword evidence="5" id="KW-0460">Magnesium</keyword>
<keyword evidence="7 11" id="KW-1133">Transmembrane helix</keyword>
<dbReference type="PANTHER" id="PTHR31998">
    <property type="entry name" value="K(+)-INSENSITIVE PYROPHOSPHATE-ENERGIZED PROTON PUMP"/>
    <property type="match status" value="1"/>
</dbReference>
<feature type="transmembrane region" description="Helical" evidence="11">
    <location>
        <begin position="456"/>
        <end position="483"/>
    </location>
</feature>
<evidence type="ECO:0000313" key="12">
    <source>
        <dbReference type="EMBL" id="BAJ93792.1"/>
    </source>
</evidence>
<evidence type="ECO:0000256" key="4">
    <source>
        <dbReference type="ARBA" id="ARBA00022692"/>
    </source>
</evidence>
<dbReference type="NCBIfam" id="NF001960">
    <property type="entry name" value="PRK00733.3-5"/>
    <property type="match status" value="1"/>
</dbReference>
<dbReference type="EC" id="7.1.3.1" evidence="2"/>
<dbReference type="InterPro" id="IPR004131">
    <property type="entry name" value="PPase-energised_H-pump"/>
</dbReference>
<feature type="transmembrane region" description="Helical" evidence="11">
    <location>
        <begin position="7"/>
        <end position="26"/>
    </location>
</feature>
<proteinExistence type="evidence at transcript level"/>
<feature type="transmembrane region" description="Helical" evidence="11">
    <location>
        <begin position="659"/>
        <end position="685"/>
    </location>
</feature>
<feature type="transmembrane region" description="Helical" evidence="11">
    <location>
        <begin position="146"/>
        <end position="170"/>
    </location>
</feature>
<feature type="transmembrane region" description="Helical" evidence="11">
    <location>
        <begin position="332"/>
        <end position="356"/>
    </location>
</feature>
<keyword evidence="9 11" id="KW-0472">Membrane</keyword>
<feature type="transmembrane region" description="Helical" evidence="11">
    <location>
        <begin position="490"/>
        <end position="510"/>
    </location>
</feature>
<reference evidence="12" key="1">
    <citation type="journal article" date="2011" name="Plant Physiol.">
        <title>Comprehensive sequence analysis of 24,783 barley full-length cDNAs derived from 12 clone libraries.</title>
        <authorList>
            <person name="Matsumoto T."/>
            <person name="Tanaka T."/>
            <person name="Sakai H."/>
            <person name="Amano N."/>
            <person name="Kanamori H."/>
            <person name="Kurita K."/>
            <person name="Kikuta A."/>
            <person name="Kamiya K."/>
            <person name="Yamamoto M."/>
            <person name="Ikawa H."/>
            <person name="Fujii N."/>
            <person name="Hori K."/>
            <person name="Itoh T."/>
            <person name="Sato K."/>
        </authorList>
    </citation>
    <scope>NUCLEOTIDE SEQUENCE</scope>
    <source>
        <tissue evidence="12">Shoot and root</tissue>
    </source>
</reference>
<dbReference type="GO" id="GO:0004427">
    <property type="term" value="F:inorganic diphosphate phosphatase activity"/>
    <property type="evidence" value="ECO:0007669"/>
    <property type="project" value="InterPro"/>
</dbReference>
<evidence type="ECO:0000256" key="8">
    <source>
        <dbReference type="ARBA" id="ARBA00023065"/>
    </source>
</evidence>
<feature type="transmembrane region" description="Helical" evidence="11">
    <location>
        <begin position="376"/>
        <end position="395"/>
    </location>
</feature>
<evidence type="ECO:0000256" key="2">
    <source>
        <dbReference type="ARBA" id="ARBA00013242"/>
    </source>
</evidence>
<feature type="region of interest" description="Disordered" evidence="10">
    <location>
        <begin position="47"/>
        <end position="78"/>
    </location>
</feature>
<keyword evidence="4 11" id="KW-0812">Transmembrane</keyword>
<feature type="transmembrane region" description="Helical" evidence="11">
    <location>
        <begin position="578"/>
        <end position="600"/>
    </location>
</feature>
<evidence type="ECO:0000256" key="7">
    <source>
        <dbReference type="ARBA" id="ARBA00022989"/>
    </source>
</evidence>
<sequence>MGFSAADAVIPACAVIGIAFALWQWFLVAKVKVSAYAPAGNGVHGRPVFRTEDEDGEDARMGGGGGGESDDEEDGGDGPAAVARCAEIQNAISVGANSFLFTQYKYLAAFTVIFAVVIFLFLGSVHRFSTASQPCQYTKGKTCKPALANAVFTTIAFLLGAVTSVVSGFLGMRIATFANARTTLEARRGIGAAFATAFRSGAVMGFLLSSLGLLVLYVAIKLFGLYYHDDWEGLYESITGYGLGGSSMALFGRVGGGIYTKAADVGADLVGKVERNIPEDDPRNPAVIADNVGDNVGDIAGMGSDLFGSYAESTCAALFVASISSFGADHDFAAVCYPLLISSAGLVVCLVTTLFATDFFKVKTVRGVAPALKLQLVISTALMTVAALVVTFAALPAKFTMFDFGEQKQVKNWHVFFCVAIGLWAGLAIGFITEYFTSNAYSPVRDVADSCRTGAATNVIFGLALGYKSVIVPVLAIAVSIYVSFTLASIYGIAIAALGMLSTVATGLAIDAYGPISDNAGGIAEMAGMSRRIRQRTDALDAAGNTTAAIGKGFAIGSAALVSLALFGAFVSRAGVTVINVLSPKVFAGMLAGGMLPYWFSAMTMKSVGSAALKMVEEVRRQFSTIPGLMEGRATPDYASCVRISTDASLREMMPPGALVLLAPLVVGTFFGVHALAGLLAGALVSGVQVAISASNSGGAWDNAKKYIEAGASEHAKSLGPKGSEAHKAAVIGDTIGDPLKDTSGPSLNILIKLMAVESLVFAPFFAAHGGLIIN</sequence>